<dbReference type="PRINTS" id="PR00616">
    <property type="entry name" value="CCAATSUBUNTB"/>
</dbReference>
<dbReference type="GO" id="GO:0003700">
    <property type="term" value="F:DNA-binding transcription factor activity"/>
    <property type="evidence" value="ECO:0007669"/>
    <property type="project" value="UniProtKB-UniRule"/>
</dbReference>
<dbReference type="InterPro" id="IPR018362">
    <property type="entry name" value="CCAAT-binding_factor_CS"/>
</dbReference>
<reference evidence="10 11" key="1">
    <citation type="journal article" date="2019" name="Plant Biotechnol. J.">
        <title>The red bayberry genome and genetic basis of sex determination.</title>
        <authorList>
            <person name="Jia H.M."/>
            <person name="Jia H.J."/>
            <person name="Cai Q.L."/>
            <person name="Wang Y."/>
            <person name="Zhao H.B."/>
            <person name="Yang W.F."/>
            <person name="Wang G.Y."/>
            <person name="Li Y.H."/>
            <person name="Zhan D.L."/>
            <person name="Shen Y.T."/>
            <person name="Niu Q.F."/>
            <person name="Chang L."/>
            <person name="Qiu J."/>
            <person name="Zhao L."/>
            <person name="Xie H.B."/>
            <person name="Fu W.Y."/>
            <person name="Jin J."/>
            <person name="Li X.W."/>
            <person name="Jiao Y."/>
            <person name="Zhou C.C."/>
            <person name="Tu T."/>
            <person name="Chai C.Y."/>
            <person name="Gao J.L."/>
            <person name="Fan L.J."/>
            <person name="van de Weg E."/>
            <person name="Wang J.Y."/>
            <person name="Gao Z.S."/>
        </authorList>
    </citation>
    <scope>NUCLEOTIDE SEQUENCE [LARGE SCALE GENOMIC DNA]</scope>
    <source>
        <tissue evidence="10">Leaves</tissue>
    </source>
</reference>
<dbReference type="GO" id="GO:0003677">
    <property type="term" value="F:DNA binding"/>
    <property type="evidence" value="ECO:0007669"/>
    <property type="project" value="UniProtKB-KW"/>
</dbReference>
<keyword evidence="4" id="KW-0010">Activator</keyword>
<evidence type="ECO:0000256" key="4">
    <source>
        <dbReference type="ARBA" id="ARBA00023159"/>
    </source>
</evidence>
<evidence type="ECO:0000256" key="8">
    <source>
        <dbReference type="RuleBase" id="RU367155"/>
    </source>
</evidence>
<evidence type="ECO:0000256" key="5">
    <source>
        <dbReference type="ARBA" id="ARBA00023163"/>
    </source>
</evidence>
<keyword evidence="3 8" id="KW-0238">DNA-binding</keyword>
<evidence type="ECO:0000256" key="2">
    <source>
        <dbReference type="ARBA" id="ARBA00023015"/>
    </source>
</evidence>
<name>A0A6A1VZJ5_9ROSI</name>
<dbReference type="Proteomes" id="UP000516437">
    <property type="component" value="Chromosome 3"/>
</dbReference>
<dbReference type="SMART" id="SM00521">
    <property type="entry name" value="CBF"/>
    <property type="match status" value="1"/>
</dbReference>
<dbReference type="Pfam" id="PF02045">
    <property type="entry name" value="CBFB_NFYA"/>
    <property type="match status" value="1"/>
</dbReference>
<feature type="compositionally biased region" description="Polar residues" evidence="9">
    <location>
        <begin position="32"/>
        <end position="44"/>
    </location>
</feature>
<feature type="region of interest" description="Disordered" evidence="9">
    <location>
        <begin position="32"/>
        <end position="94"/>
    </location>
</feature>
<keyword evidence="6 8" id="KW-0539">Nucleus</keyword>
<feature type="compositionally biased region" description="Polar residues" evidence="9">
    <location>
        <begin position="54"/>
        <end position="65"/>
    </location>
</feature>
<dbReference type="EMBL" id="RXIC02000021">
    <property type="protein sequence ID" value="KAB1218382.1"/>
    <property type="molecule type" value="Genomic_DNA"/>
</dbReference>
<evidence type="ECO:0000313" key="11">
    <source>
        <dbReference type="Proteomes" id="UP000516437"/>
    </source>
</evidence>
<dbReference type="PANTHER" id="PTHR12632">
    <property type="entry name" value="TRANSCRIPTION FACTOR NF-Y ALPHA-RELATED"/>
    <property type="match status" value="1"/>
</dbReference>
<dbReference type="PROSITE" id="PS00686">
    <property type="entry name" value="NFYA_HAP2_1"/>
    <property type="match status" value="1"/>
</dbReference>
<dbReference type="AlphaFoldDB" id="A0A6A1VZJ5"/>
<comment type="function">
    <text evidence="8">Component of the sequence-specific heterotrimeric transcription factor (NF-Y) which specifically recognizes a 5'-CCAAT-3' box motif found in the promoters of its target genes.</text>
</comment>
<keyword evidence="11" id="KW-1185">Reference proteome</keyword>
<evidence type="ECO:0000313" key="10">
    <source>
        <dbReference type="EMBL" id="KAB1218382.1"/>
    </source>
</evidence>
<comment type="caution">
    <text evidence="10">The sequence shown here is derived from an EMBL/GenBank/DDBJ whole genome shotgun (WGS) entry which is preliminary data.</text>
</comment>
<evidence type="ECO:0000256" key="6">
    <source>
        <dbReference type="ARBA" id="ARBA00023242"/>
    </source>
</evidence>
<evidence type="ECO:0000256" key="7">
    <source>
        <dbReference type="ARBA" id="ARBA00025911"/>
    </source>
</evidence>
<evidence type="ECO:0000256" key="1">
    <source>
        <dbReference type="ARBA" id="ARBA00004123"/>
    </source>
</evidence>
<dbReference type="InterPro" id="IPR001289">
    <property type="entry name" value="NFYA"/>
</dbReference>
<dbReference type="Gene3D" id="6.10.250.2430">
    <property type="match status" value="1"/>
</dbReference>
<comment type="subcellular location">
    <subcellularLocation>
        <location evidence="1 8">Nucleus</location>
    </subcellularLocation>
</comment>
<keyword evidence="5 8" id="KW-0804">Transcription</keyword>
<evidence type="ECO:0000256" key="9">
    <source>
        <dbReference type="SAM" id="MobiDB-lite"/>
    </source>
</evidence>
<sequence>MQSLCKKESVISFSCSASPYFAGCPPWGNSTESHVEQSSISRSLSLKMGVPPQHSHNTKQLNFQFHDQDSSSSQSTGESYPEVASMRESNHRGQGMVSPQLGLRWISFSGSCASSGYIEMKGKPVGGIIKSFSPIGTQDFVFSPTQLDYSQSMARIPFHYADPYFGGLVAAGYGPQNMIHPSQMIGMGPTRVPLPLDLTDDEPIYVNAKQYHAILRRRQYRAKLEAQNKFIKDRKPYLHESRHLHALKRARGSGGRFLNTKKLQESKHSPMSHGPDVSAGSPQLCLTGDISEAEVHIPENYRDAASTTSCSDVTSASNSDDIFQNPQFRFSSGYPSAIGGTMQGHVLDMHGSKHHLRAILR</sequence>
<organism evidence="10 11">
    <name type="scientific">Morella rubra</name>
    <name type="common">Chinese bayberry</name>
    <dbReference type="NCBI Taxonomy" id="262757"/>
    <lineage>
        <taxon>Eukaryota</taxon>
        <taxon>Viridiplantae</taxon>
        <taxon>Streptophyta</taxon>
        <taxon>Embryophyta</taxon>
        <taxon>Tracheophyta</taxon>
        <taxon>Spermatophyta</taxon>
        <taxon>Magnoliopsida</taxon>
        <taxon>eudicotyledons</taxon>
        <taxon>Gunneridae</taxon>
        <taxon>Pentapetalae</taxon>
        <taxon>rosids</taxon>
        <taxon>fabids</taxon>
        <taxon>Fagales</taxon>
        <taxon>Myricaceae</taxon>
        <taxon>Morella</taxon>
    </lineage>
</organism>
<dbReference type="OrthoDB" id="1097733at2759"/>
<dbReference type="PROSITE" id="PS51152">
    <property type="entry name" value="NFYA_HAP2_2"/>
    <property type="match status" value="1"/>
</dbReference>
<comment type="similarity">
    <text evidence="8">Belongs to the NFYA/HAP2 subunit family.</text>
</comment>
<proteinExistence type="inferred from homology"/>
<accession>A0A6A1VZJ5</accession>
<evidence type="ECO:0000256" key="3">
    <source>
        <dbReference type="ARBA" id="ARBA00023125"/>
    </source>
</evidence>
<gene>
    <name evidence="10" type="ORF">CJ030_MR3G026262</name>
</gene>
<dbReference type="GO" id="GO:0016602">
    <property type="term" value="C:CCAAT-binding factor complex"/>
    <property type="evidence" value="ECO:0007669"/>
    <property type="project" value="InterPro"/>
</dbReference>
<protein>
    <recommendedName>
        <fullName evidence="8">Nuclear transcription factor Y subunit</fullName>
    </recommendedName>
</protein>
<comment type="subunit">
    <text evidence="7">Heterotrimeric transcription factor composed of three components, NF-YA, NF-YB and NF-YC. NF-YB and NF-YC must interact and dimerize for NF-YA association and DNA binding.</text>
</comment>
<keyword evidence="2 8" id="KW-0805">Transcription regulation</keyword>